<proteinExistence type="predicted"/>
<protein>
    <submittedName>
        <fullName evidence="1">Uncharacterized protein</fullName>
    </submittedName>
</protein>
<name>A0AAI9EM43_VIBVL</name>
<organism evidence="1">
    <name type="scientific">Vibrio vulnificus</name>
    <dbReference type="NCBI Taxonomy" id="672"/>
    <lineage>
        <taxon>Bacteria</taxon>
        <taxon>Pseudomonadati</taxon>
        <taxon>Pseudomonadota</taxon>
        <taxon>Gammaproteobacteria</taxon>
        <taxon>Vibrionales</taxon>
        <taxon>Vibrionaceae</taxon>
        <taxon>Vibrio</taxon>
    </lineage>
</organism>
<evidence type="ECO:0000313" key="1">
    <source>
        <dbReference type="EMBL" id="CDM12444.1"/>
    </source>
</evidence>
<reference evidence="1" key="1">
    <citation type="journal article" date="2014" name="Genome Announc.">
        <title>Complete Nucleotide Sequence of pVv01, a P1-Like Plasmid Prophage of Vibrio vulnificus.</title>
        <authorList>
            <person name="Hammerl J.A."/>
            <person name="Klevanskaa K."/>
            <person name="Strauch E."/>
            <person name="Hertwig S."/>
        </authorList>
    </citation>
    <scope>NUCLEOTIDE SEQUENCE</scope>
    <source>
        <strain evidence="1">48/10</strain>
    </source>
</reference>
<accession>A0AAI9EM43</accession>
<sequence length="134" mass="15907">MTEELRLAIKDFKSRINSFNFVINYEEPQFPIGSIESYKAQLDLANEYLEKHPEFNNEAFNTIGLPLFVKKRMDHLIEVEQLKINHQEQPSVSELLWDAYMILDHGDHDERLEMLGILEKHFCTFGKPRSRIKR</sequence>
<dbReference type="AlphaFoldDB" id="A0AAI9EM43"/>
<geneLocation type="plasmid" evidence="1">
    <name>p48/10</name>
</geneLocation>
<reference evidence="1" key="2">
    <citation type="submission" date="2014-01" db="EMBL/GenBank/DDBJ databases">
        <authorList>
            <person name="Hammerl J."/>
        </authorList>
    </citation>
    <scope>NUCLEOTIDE SEQUENCE</scope>
    <source>
        <strain evidence="1">48/10</strain>
        <plasmid evidence="1">p48/10</plasmid>
    </source>
</reference>
<keyword evidence="1" id="KW-0614">Plasmid</keyword>
<dbReference type="EMBL" id="HG803186">
    <property type="protein sequence ID" value="CDM12444.1"/>
    <property type="molecule type" value="Genomic_DNA"/>
</dbReference>